<reference evidence="3 4" key="1">
    <citation type="submission" date="2020-02" db="EMBL/GenBank/DDBJ databases">
        <authorList>
            <person name="Ma Q."/>
            <person name="Huang Y."/>
            <person name="Song X."/>
            <person name="Pei D."/>
        </authorList>
    </citation>
    <scope>NUCLEOTIDE SEQUENCE [LARGE SCALE GENOMIC DNA]</scope>
    <source>
        <strain evidence="3">Sxm20200214</strain>
        <tissue evidence="3">Leaf</tissue>
    </source>
</reference>
<dbReference type="EMBL" id="JAAMPC010000012">
    <property type="protein sequence ID" value="KAG2278896.1"/>
    <property type="molecule type" value="Genomic_DNA"/>
</dbReference>
<dbReference type="PANTHER" id="PTHR32166:SF122">
    <property type="entry name" value="OS09G0499600 PROTEIN"/>
    <property type="match status" value="1"/>
</dbReference>
<dbReference type="PANTHER" id="PTHR32166">
    <property type="entry name" value="OSJNBA0013A04.12 PROTEIN"/>
    <property type="match status" value="1"/>
</dbReference>
<evidence type="ECO:0000313" key="3">
    <source>
        <dbReference type="EMBL" id="KAG2278896.1"/>
    </source>
</evidence>
<dbReference type="AlphaFoldDB" id="A0A8X7UIK4"/>
<name>A0A8X7UIK4_BRACI</name>
<dbReference type="Pfam" id="PF04937">
    <property type="entry name" value="DUF659"/>
    <property type="match status" value="1"/>
</dbReference>
<protein>
    <recommendedName>
        <fullName evidence="2">DUF659 domain-containing protein</fullName>
    </recommendedName>
</protein>
<feature type="region of interest" description="Disordered" evidence="1">
    <location>
        <begin position="1"/>
        <end position="37"/>
    </location>
</feature>
<dbReference type="Proteomes" id="UP000886595">
    <property type="component" value="Unassembled WGS sequence"/>
</dbReference>
<evidence type="ECO:0000259" key="2">
    <source>
        <dbReference type="Pfam" id="PF04937"/>
    </source>
</evidence>
<accession>A0A8X7UIK4</accession>
<sequence length="205" mass="23451">MRYEPVLNDIDGEDVEGEPKQKANSNKRKKRGPLDRFVTSTPPDILKGRKDMKRVFGACDKELREKVCAGIARWFYDAGIPFNAVTYDSFKEITEFIGQYEMGLKPPSMHELRVPLLQREVANIHTMLLKVVQKDIVNFLVNSPKGSVFMKSKEVSEVVKDATMLFKLLDEMVEEVGEKNVVQVITDNATNYVKAGTVYLIYFFF</sequence>
<evidence type="ECO:0000256" key="1">
    <source>
        <dbReference type="SAM" id="MobiDB-lite"/>
    </source>
</evidence>
<dbReference type="InterPro" id="IPR007021">
    <property type="entry name" value="DUF659"/>
</dbReference>
<organism evidence="3 4">
    <name type="scientific">Brassica carinata</name>
    <name type="common">Ethiopian mustard</name>
    <name type="synonym">Abyssinian cabbage</name>
    <dbReference type="NCBI Taxonomy" id="52824"/>
    <lineage>
        <taxon>Eukaryota</taxon>
        <taxon>Viridiplantae</taxon>
        <taxon>Streptophyta</taxon>
        <taxon>Embryophyta</taxon>
        <taxon>Tracheophyta</taxon>
        <taxon>Spermatophyta</taxon>
        <taxon>Magnoliopsida</taxon>
        <taxon>eudicotyledons</taxon>
        <taxon>Gunneridae</taxon>
        <taxon>Pentapetalae</taxon>
        <taxon>rosids</taxon>
        <taxon>malvids</taxon>
        <taxon>Brassicales</taxon>
        <taxon>Brassicaceae</taxon>
        <taxon>Brassiceae</taxon>
        <taxon>Brassica</taxon>
    </lineage>
</organism>
<feature type="domain" description="DUF659" evidence="2">
    <location>
        <begin position="133"/>
        <end position="197"/>
    </location>
</feature>
<dbReference type="OrthoDB" id="1739700at2759"/>
<comment type="caution">
    <text evidence="3">The sequence shown here is derived from an EMBL/GenBank/DDBJ whole genome shotgun (WGS) entry which is preliminary data.</text>
</comment>
<proteinExistence type="predicted"/>
<keyword evidence="4" id="KW-1185">Reference proteome</keyword>
<gene>
    <name evidence="3" type="ORF">Bca52824_061451</name>
</gene>
<evidence type="ECO:0000313" key="4">
    <source>
        <dbReference type="Proteomes" id="UP000886595"/>
    </source>
</evidence>